<evidence type="ECO:0000256" key="1">
    <source>
        <dbReference type="ARBA" id="ARBA00006611"/>
    </source>
</evidence>
<dbReference type="Gene3D" id="3.40.50.300">
    <property type="entry name" value="P-loop containing nucleotide triphosphate hydrolases"/>
    <property type="match status" value="1"/>
</dbReference>
<evidence type="ECO:0000259" key="2">
    <source>
        <dbReference type="Pfam" id="PF00437"/>
    </source>
</evidence>
<sequence>MENVISLEEFGYKPSMPERINIETFIYIIKSGGHTSTTTNKEIPQDLIDTVKKYLLDEHKELIQESFGDEVKKKALRGVVSQFITSQPNIQGFTLEQLAKGIVDAVAGLDVLEPFAEQDTVTDIICNNWDEIWIKDLEKGDYLSNVTFKSKEAYLALCNKFVNASGQTWTHSKPKCDAYFPNMRINLVGFDISKYGVSLAIRIFGKTLRINDEIIVEEGLASKEMLPFFKAMMRSRSRILISGETGSGKTEFMKYLLGKKVKTDKTLVLQDVDEMNLKQIYSKEWNLSTWLTREREDSSTSVTYEDLLSGVVRQTIKIICINELRGREAWGAKKLAETGHGILTSLHSPSAADSVERYSSMCLEAVNISKEYLQQSIALNFDYGMHFELMLDGKRRLTEIVEYIGYENGKLIYTPLYLFNVKEIKEFQDENDETKFIINGSHERVGKLSDRIIKKLKFKGIKTSELEVAKELPIVKEGEKLIGIS</sequence>
<name>A0A1S9TGS3_BACCE</name>
<proteinExistence type="inferred from homology"/>
<dbReference type="Gene3D" id="3.30.450.380">
    <property type="match status" value="1"/>
</dbReference>
<dbReference type="PANTHER" id="PTHR30486">
    <property type="entry name" value="TWITCHING MOTILITY PROTEIN PILT"/>
    <property type="match status" value="1"/>
</dbReference>
<protein>
    <submittedName>
        <fullName evidence="3">Conjugal transfer protein</fullName>
    </submittedName>
</protein>
<dbReference type="EMBL" id="MUAJ01000058">
    <property type="protein sequence ID" value="OOR09130.1"/>
    <property type="molecule type" value="Genomic_DNA"/>
</dbReference>
<comment type="similarity">
    <text evidence="1">Belongs to the GSP E family.</text>
</comment>
<dbReference type="PROSITE" id="PS00675">
    <property type="entry name" value="SIGMA54_INTERACT_1"/>
    <property type="match status" value="1"/>
</dbReference>
<dbReference type="InterPro" id="IPR001482">
    <property type="entry name" value="T2SS/T4SS_dom"/>
</dbReference>
<evidence type="ECO:0000313" key="3">
    <source>
        <dbReference type="EMBL" id="OOR09130.1"/>
    </source>
</evidence>
<comment type="caution">
    <text evidence="3">The sequence shown here is derived from an EMBL/GenBank/DDBJ whole genome shotgun (WGS) entry which is preliminary data.</text>
</comment>
<gene>
    <name evidence="3" type="ORF">BW897_29355</name>
</gene>
<dbReference type="RefSeq" id="WP_078205642.1">
    <property type="nucleotide sequence ID" value="NZ_MUAJ01000058.1"/>
</dbReference>
<dbReference type="Proteomes" id="UP000190906">
    <property type="component" value="Unassembled WGS sequence"/>
</dbReference>
<dbReference type="PANTHER" id="PTHR30486:SF6">
    <property type="entry name" value="TYPE IV PILUS RETRACTATION ATPASE PILT"/>
    <property type="match status" value="1"/>
</dbReference>
<dbReference type="Pfam" id="PF00437">
    <property type="entry name" value="T2SSE"/>
    <property type="match status" value="1"/>
</dbReference>
<reference evidence="3 4" key="1">
    <citation type="submission" date="2017-01" db="EMBL/GenBank/DDBJ databases">
        <title>Bacillus cereus isolates.</title>
        <authorList>
            <person name="Beno S.M."/>
        </authorList>
    </citation>
    <scope>NUCLEOTIDE SEQUENCE [LARGE SCALE GENOMIC DNA]</scope>
    <source>
        <strain evidence="3 4">FSL H8-0485</strain>
    </source>
</reference>
<feature type="domain" description="Bacterial type II secretion system protein E" evidence="2">
    <location>
        <begin position="194"/>
        <end position="370"/>
    </location>
</feature>
<dbReference type="SUPFAM" id="SSF52540">
    <property type="entry name" value="P-loop containing nucleoside triphosphate hydrolases"/>
    <property type="match status" value="1"/>
</dbReference>
<organism evidence="3 4">
    <name type="scientific">Bacillus cereus</name>
    <dbReference type="NCBI Taxonomy" id="1396"/>
    <lineage>
        <taxon>Bacteria</taxon>
        <taxon>Bacillati</taxon>
        <taxon>Bacillota</taxon>
        <taxon>Bacilli</taxon>
        <taxon>Bacillales</taxon>
        <taxon>Bacillaceae</taxon>
        <taxon>Bacillus</taxon>
        <taxon>Bacillus cereus group</taxon>
    </lineage>
</organism>
<dbReference type="InterPro" id="IPR050921">
    <property type="entry name" value="T4SS_GSP_E_ATPase"/>
</dbReference>
<dbReference type="InterPro" id="IPR025662">
    <property type="entry name" value="Sigma_54_int_dom_ATP-bd_1"/>
</dbReference>
<dbReference type="InterPro" id="IPR027417">
    <property type="entry name" value="P-loop_NTPase"/>
</dbReference>
<accession>A0A1S9TGS3</accession>
<evidence type="ECO:0000313" key="4">
    <source>
        <dbReference type="Proteomes" id="UP000190906"/>
    </source>
</evidence>
<dbReference type="GO" id="GO:0016887">
    <property type="term" value="F:ATP hydrolysis activity"/>
    <property type="evidence" value="ECO:0007669"/>
    <property type="project" value="InterPro"/>
</dbReference>
<dbReference type="AlphaFoldDB" id="A0A1S9TGS3"/>